<dbReference type="EMBL" id="JAFHAP010000021">
    <property type="protein sequence ID" value="MBN2911009.1"/>
    <property type="molecule type" value="Genomic_DNA"/>
</dbReference>
<dbReference type="Pfam" id="PF10977">
    <property type="entry name" value="DUF2797"/>
    <property type="match status" value="1"/>
</dbReference>
<name>A0ABS2WNS7_9BACL</name>
<proteinExistence type="predicted"/>
<sequence>MILTGHIRPLGHQYNTPISYLLRLDHEEIPLNDYLGKTIEINYLGEISCIYCGRKIKKSFNSGSCFPCFRDRAENDICIVKPHLCHFHKGTCRDEDFGRSHCMQPHIVYLALSDDIKVGITRKPNMIKRWIDQGAVAAVPIAEVPDRKTAGEIEYHLSQFINDKTNWRRMLKNQIADKDLSAVRSDMKNKIPAQYLGYFVESHDVWTFEYPHLQIPDKITSLSLDKQEHIKGKLIGVKAQYMILENGVINMRKYSGYKVRVELHL</sequence>
<dbReference type="RefSeq" id="WP_205497459.1">
    <property type="nucleotide sequence ID" value="NZ_JAFHAP010000021.1"/>
</dbReference>
<dbReference type="InterPro" id="IPR021246">
    <property type="entry name" value="DUF2797"/>
</dbReference>
<evidence type="ECO:0000313" key="2">
    <source>
        <dbReference type="Proteomes" id="UP001177120"/>
    </source>
</evidence>
<organism evidence="1 2">
    <name type="scientific">Polycladomyces zharkentensis</name>
    <dbReference type="NCBI Taxonomy" id="2807616"/>
    <lineage>
        <taxon>Bacteria</taxon>
        <taxon>Bacillati</taxon>
        <taxon>Bacillota</taxon>
        <taxon>Bacilli</taxon>
        <taxon>Bacillales</taxon>
        <taxon>Thermoactinomycetaceae</taxon>
        <taxon>Polycladomyces</taxon>
    </lineage>
</organism>
<evidence type="ECO:0000313" key="1">
    <source>
        <dbReference type="EMBL" id="MBN2911009.1"/>
    </source>
</evidence>
<dbReference type="Proteomes" id="UP001177120">
    <property type="component" value="Unassembled WGS sequence"/>
</dbReference>
<gene>
    <name evidence="1" type="ORF">JQC72_16070</name>
</gene>
<accession>A0ABS2WNS7</accession>
<keyword evidence="2" id="KW-1185">Reference proteome</keyword>
<comment type="caution">
    <text evidence="1">The sequence shown here is derived from an EMBL/GenBank/DDBJ whole genome shotgun (WGS) entry which is preliminary data.</text>
</comment>
<protein>
    <submittedName>
        <fullName evidence="1">DUF2797 domain-containing protein</fullName>
    </submittedName>
</protein>
<reference evidence="1" key="1">
    <citation type="journal article" date="2024" name="Int. J. Syst. Evol. Microbiol.">
        <title>Polycladomyces zharkentensis sp. nov., a novel thermophilic cellulose- and starch-degrading member of the Bacillota from a geothermal aquifer in Kazakhstan.</title>
        <authorList>
            <person name="Mashzhan A."/>
            <person name="Kistaubayeva A."/>
            <person name="Javier-Lopez R."/>
            <person name="Bissenova U."/>
            <person name="Bissenbay A."/>
            <person name="Birkeland N.K."/>
        </authorList>
    </citation>
    <scope>NUCLEOTIDE SEQUENCE</scope>
    <source>
        <strain evidence="1">ZKZ2T</strain>
    </source>
</reference>